<dbReference type="eggNOG" id="COG2814">
    <property type="taxonomic scope" value="Bacteria"/>
</dbReference>
<dbReference type="KEGG" id="wbr:ygcS"/>
<dbReference type="Gene3D" id="1.20.1250.20">
    <property type="entry name" value="MFS general substrate transporter like domains"/>
    <property type="match status" value="1"/>
</dbReference>
<feature type="transmembrane region" description="Helical" evidence="5">
    <location>
        <begin position="20"/>
        <end position="47"/>
    </location>
</feature>
<comment type="subcellular location">
    <subcellularLocation>
        <location evidence="1">Endomembrane system</location>
        <topology evidence="1">Multi-pass membrane protein</topology>
    </subcellularLocation>
</comment>
<evidence type="ECO:0000259" key="6">
    <source>
        <dbReference type="PROSITE" id="PS50850"/>
    </source>
</evidence>
<keyword evidence="4 5" id="KW-0472">Membrane</keyword>
<organism evidence="7 8">
    <name type="scientific">Wigglesworthia glossinidia brevipalpis</name>
    <dbReference type="NCBI Taxonomy" id="36870"/>
    <lineage>
        <taxon>Bacteria</taxon>
        <taxon>Pseudomonadati</taxon>
        <taxon>Pseudomonadota</taxon>
        <taxon>Gammaproteobacteria</taxon>
        <taxon>Enterobacterales</taxon>
        <taxon>Erwiniaceae</taxon>
        <taxon>Wigglesworthia</taxon>
    </lineage>
</organism>
<keyword evidence="3 5" id="KW-1133">Transmembrane helix</keyword>
<sequence>MKTKGFTKKICYFDLNKNQLKIVLITIFITLAEFFDLFIISFVVSFISEKEMYKDMSDNTGIILSSSGFGIILGYLIFGYISELYGRKSTIIISIFIISFFNSLFIFINENDWMLFSFIRLMIGLGSGGINVTILPYLHEFIPYKRRGVISGISSLFVPIGLFLGSFATSYFIDKIGWKGVIILGSFPIVLLIWIYNLPESPYFLIKKNRIENAIKSYSWAFMLSREKVLKNFIKLKHKKVSIKKIIKKNKFNLIIISLGFFCFTLSSFFIQSCGQILLKNIFFIKINEISKIFLYLSLGNLSGRLLSSFISDYIKRKYVIFIFGFFGSIGYIFLFFSVFHEMNSEYDFPNIKIFIIGLFIIMIFGDGAFGVINTFGSEIFIKEAKSICLGISHGIGATAKIIGPIYFSNIYKINYFSYFDLPKYFILLSFFFLFGCIIYLFSKEIKL</sequence>
<feature type="transmembrane region" description="Helical" evidence="5">
    <location>
        <begin position="114"/>
        <end position="138"/>
    </location>
</feature>
<dbReference type="InterPro" id="IPR020846">
    <property type="entry name" value="MFS_dom"/>
</dbReference>
<gene>
    <name evidence="7" type="primary">ygcS</name>
</gene>
<dbReference type="InterPro" id="IPR036259">
    <property type="entry name" value="MFS_trans_sf"/>
</dbReference>
<reference evidence="7 8" key="1">
    <citation type="journal article" date="2002" name="Nat. Genet.">
        <title>Genome sequence of the endocellular obligate symbiont of tsetse flies, Wigglesworthia glossinidia.</title>
        <authorList>
            <person name="Akman L."/>
            <person name="Yamashita A."/>
            <person name="Watanabe H."/>
            <person name="Oshima K."/>
            <person name="Shiba T."/>
            <person name="Hattori M."/>
            <person name="Aksoy S."/>
        </authorList>
    </citation>
    <scope>NUCLEOTIDE SEQUENCE [LARGE SCALE GENOMIC DNA]</scope>
</reference>
<dbReference type="PANTHER" id="PTHR23508:SF10">
    <property type="entry name" value="CARBOXYLIC ACID TRANSPORTER PROTEIN HOMOLOG"/>
    <property type="match status" value="1"/>
</dbReference>
<evidence type="ECO:0000256" key="3">
    <source>
        <dbReference type="ARBA" id="ARBA00022989"/>
    </source>
</evidence>
<feature type="transmembrane region" description="Helical" evidence="5">
    <location>
        <begin position="422"/>
        <end position="442"/>
    </location>
</feature>
<dbReference type="Proteomes" id="UP000000562">
    <property type="component" value="Chromosome"/>
</dbReference>
<feature type="domain" description="Major facilitator superfamily (MFS) profile" evidence="6">
    <location>
        <begin position="22"/>
        <end position="448"/>
    </location>
</feature>
<protein>
    <submittedName>
        <fullName evidence="7">YgcS protein</fullName>
    </submittedName>
</protein>
<name>Q8D314_WIGBR</name>
<dbReference type="EMBL" id="BA000021">
    <property type="protein sequence ID" value="BAC24333.1"/>
    <property type="molecule type" value="Genomic_DNA"/>
</dbReference>
<dbReference type="HOGENOM" id="CLU_001265_46_6_6"/>
<dbReference type="Pfam" id="PF07690">
    <property type="entry name" value="MFS_1"/>
    <property type="match status" value="1"/>
</dbReference>
<dbReference type="SUPFAM" id="SSF103473">
    <property type="entry name" value="MFS general substrate transporter"/>
    <property type="match status" value="1"/>
</dbReference>
<evidence type="ECO:0000256" key="4">
    <source>
        <dbReference type="ARBA" id="ARBA00023136"/>
    </source>
</evidence>
<evidence type="ECO:0000313" key="7">
    <source>
        <dbReference type="EMBL" id="BAC24333.1"/>
    </source>
</evidence>
<evidence type="ECO:0000313" key="8">
    <source>
        <dbReference type="Proteomes" id="UP000000562"/>
    </source>
</evidence>
<dbReference type="AlphaFoldDB" id="Q8D314"/>
<feature type="transmembrane region" description="Helical" evidence="5">
    <location>
        <begin position="319"/>
        <end position="340"/>
    </location>
</feature>
<feature type="transmembrane region" description="Helical" evidence="5">
    <location>
        <begin position="90"/>
        <end position="108"/>
    </location>
</feature>
<keyword evidence="8" id="KW-1185">Reference proteome</keyword>
<feature type="transmembrane region" description="Helical" evidence="5">
    <location>
        <begin position="150"/>
        <end position="172"/>
    </location>
</feature>
<dbReference type="PANTHER" id="PTHR23508">
    <property type="entry name" value="CARBOXYLIC ACID TRANSPORTER PROTEIN HOMOLOG"/>
    <property type="match status" value="1"/>
</dbReference>
<dbReference type="PROSITE" id="PS00217">
    <property type="entry name" value="SUGAR_TRANSPORT_2"/>
    <property type="match status" value="1"/>
</dbReference>
<feature type="transmembrane region" description="Helical" evidence="5">
    <location>
        <begin position="59"/>
        <end position="78"/>
    </location>
</feature>
<feature type="transmembrane region" description="Helical" evidence="5">
    <location>
        <begin position="352"/>
        <end position="376"/>
    </location>
</feature>
<dbReference type="InterPro" id="IPR011701">
    <property type="entry name" value="MFS"/>
</dbReference>
<keyword evidence="2 5" id="KW-0812">Transmembrane</keyword>
<dbReference type="InterPro" id="IPR005829">
    <property type="entry name" value="Sugar_transporter_CS"/>
</dbReference>
<dbReference type="GO" id="GO:0005886">
    <property type="term" value="C:plasma membrane"/>
    <property type="evidence" value="ECO:0007669"/>
    <property type="project" value="UniProtKB-SubCell"/>
</dbReference>
<dbReference type="GO" id="GO:0046943">
    <property type="term" value="F:carboxylic acid transmembrane transporter activity"/>
    <property type="evidence" value="ECO:0007669"/>
    <property type="project" value="TreeGrafter"/>
</dbReference>
<accession>Q8D314</accession>
<dbReference type="PROSITE" id="PS50850">
    <property type="entry name" value="MFS"/>
    <property type="match status" value="1"/>
</dbReference>
<feature type="transmembrane region" description="Helical" evidence="5">
    <location>
        <begin position="178"/>
        <end position="198"/>
    </location>
</feature>
<evidence type="ECO:0000256" key="5">
    <source>
        <dbReference type="SAM" id="Phobius"/>
    </source>
</evidence>
<evidence type="ECO:0000256" key="2">
    <source>
        <dbReference type="ARBA" id="ARBA00022692"/>
    </source>
</evidence>
<evidence type="ECO:0000256" key="1">
    <source>
        <dbReference type="ARBA" id="ARBA00004127"/>
    </source>
</evidence>
<feature type="transmembrane region" description="Helical" evidence="5">
    <location>
        <begin position="252"/>
        <end position="271"/>
    </location>
</feature>
<dbReference type="STRING" id="36870.gene:10368675"/>
<feature type="transmembrane region" description="Helical" evidence="5">
    <location>
        <begin position="388"/>
        <end position="410"/>
    </location>
</feature>
<proteinExistence type="predicted"/>
<dbReference type="OrthoDB" id="3690818at2"/>